<dbReference type="PANTHER" id="PTHR21098">
    <property type="entry name" value="RIBOFLAVIN SYNTHASE ALPHA CHAIN"/>
    <property type="match status" value="1"/>
</dbReference>
<dbReference type="InterPro" id="IPR023366">
    <property type="entry name" value="ATP_synth_asu-like_sf"/>
</dbReference>
<dbReference type="FunFam" id="2.40.30.20:FF:000004">
    <property type="entry name" value="Riboflavin synthase, alpha subunit"/>
    <property type="match status" value="1"/>
</dbReference>
<evidence type="ECO:0000256" key="3">
    <source>
        <dbReference type="ARBA" id="ARBA00004887"/>
    </source>
</evidence>
<keyword evidence="8" id="KW-0677">Repeat</keyword>
<dbReference type="RefSeq" id="WP_044525401.1">
    <property type="nucleotide sequence ID" value="NZ_CP009440.1"/>
</dbReference>
<proteinExistence type="predicted"/>
<dbReference type="InterPro" id="IPR026017">
    <property type="entry name" value="Lumazine-bd_dom"/>
</dbReference>
<dbReference type="Gene3D" id="2.40.30.20">
    <property type="match status" value="2"/>
</dbReference>
<dbReference type="AlphaFoldDB" id="A0A0B6D588"/>
<protein>
    <recommendedName>
        <fullName evidence="5 9">Riboflavin synthase</fullName>
        <ecNumber evidence="4 9">2.5.1.9</ecNumber>
    </recommendedName>
</protein>
<comment type="catalytic activity">
    <reaction evidence="1">
        <text>2 6,7-dimethyl-8-(1-D-ribityl)lumazine + H(+) = 5-amino-6-(D-ribitylamino)uracil + riboflavin</text>
        <dbReference type="Rhea" id="RHEA:20772"/>
        <dbReference type="ChEBI" id="CHEBI:15378"/>
        <dbReference type="ChEBI" id="CHEBI:15934"/>
        <dbReference type="ChEBI" id="CHEBI:57986"/>
        <dbReference type="ChEBI" id="CHEBI:58201"/>
        <dbReference type="EC" id="2.5.1.9"/>
    </reaction>
</comment>
<dbReference type="STRING" id="28110.KU46_632"/>
<evidence type="ECO:0000256" key="6">
    <source>
        <dbReference type="ARBA" id="ARBA00022619"/>
    </source>
</evidence>
<keyword evidence="6" id="KW-0686">Riboflavin biosynthesis</keyword>
<accession>A0A0B6D588</accession>
<dbReference type="GO" id="GO:0004746">
    <property type="term" value="F:riboflavin synthase activity"/>
    <property type="evidence" value="ECO:0007669"/>
    <property type="project" value="UniProtKB-UniRule"/>
</dbReference>
<sequence>MFSGIVQELGTVEDITNKGNIRTFCIKFDNSINCNIGDSVAINGTCLTVTEINKQNSTANFDAVPETLQKTNLDTLVKNQLVNTELAMRYGDHVGGHMVQGHIDETGQIISITNVGGAWLVEISASKELLKYLVTKGFVTIDGMSITVIDTLEDSFTVTLIPHTIEVTIAKNYTKGSIVNLEADATGKYIYKYIQGFKENV</sequence>
<name>A0A0B6D588_9GAMM</name>
<dbReference type="EC" id="2.5.1.9" evidence="4 9"/>
<reference evidence="12 13" key="1">
    <citation type="journal article" date="2015" name="Genome Announc.">
        <title>Genome sequencing of 18 francisella strains to aid in assay development and testing.</title>
        <authorList>
            <person name="Johnson S.L."/>
            <person name="Daligault H.E."/>
            <person name="Davenport K.W."/>
            <person name="Coyne S.R."/>
            <person name="Frey K.G."/>
            <person name="Koroleva G.I."/>
            <person name="Broomall S.M."/>
            <person name="Bishop-Lilly K.A."/>
            <person name="Bruce D.C."/>
            <person name="Chertkov O."/>
            <person name="Freitas T."/>
            <person name="Jaissle J."/>
            <person name="Ladner J.T."/>
            <person name="Rosenzweig C.N."/>
            <person name="Gibbons H.S."/>
            <person name="Palacios G.F."/>
            <person name="Redden C.L."/>
            <person name="Xu Y."/>
            <person name="Minogue T.D."/>
            <person name="Chain P.S."/>
        </authorList>
    </citation>
    <scope>NUCLEOTIDE SEQUENCE [LARGE SCALE GENOMIC DNA]</scope>
    <source>
        <strain evidence="12 13">GA01-2794</strain>
    </source>
</reference>
<dbReference type="SUPFAM" id="SSF63380">
    <property type="entry name" value="Riboflavin synthase domain-like"/>
    <property type="match status" value="2"/>
</dbReference>
<evidence type="ECO:0000256" key="8">
    <source>
        <dbReference type="ARBA" id="ARBA00022737"/>
    </source>
</evidence>
<evidence type="ECO:0000256" key="2">
    <source>
        <dbReference type="ARBA" id="ARBA00002803"/>
    </source>
</evidence>
<dbReference type="NCBIfam" id="TIGR00187">
    <property type="entry name" value="ribE"/>
    <property type="match status" value="1"/>
</dbReference>
<organism evidence="12 13">
    <name type="scientific">Francisella philomiragia</name>
    <dbReference type="NCBI Taxonomy" id="28110"/>
    <lineage>
        <taxon>Bacteria</taxon>
        <taxon>Pseudomonadati</taxon>
        <taxon>Pseudomonadota</taxon>
        <taxon>Gammaproteobacteria</taxon>
        <taxon>Thiotrichales</taxon>
        <taxon>Francisellaceae</taxon>
        <taxon>Francisella</taxon>
    </lineage>
</organism>
<dbReference type="EMBL" id="CP009440">
    <property type="protein sequence ID" value="AJI53422.1"/>
    <property type="molecule type" value="Genomic_DNA"/>
</dbReference>
<dbReference type="PANTHER" id="PTHR21098:SF12">
    <property type="entry name" value="RIBOFLAVIN SYNTHASE"/>
    <property type="match status" value="1"/>
</dbReference>
<gene>
    <name evidence="12" type="primary">ribE</name>
    <name evidence="12" type="ORF">LA55_85</name>
</gene>
<evidence type="ECO:0000313" key="13">
    <source>
        <dbReference type="Proteomes" id="UP000031830"/>
    </source>
</evidence>
<feature type="repeat" description="Lumazine-binding" evidence="10">
    <location>
        <begin position="1"/>
        <end position="97"/>
    </location>
</feature>
<comment type="pathway">
    <text evidence="3">Cofactor biosynthesis; riboflavin biosynthesis; riboflavin from 2-hydroxy-3-oxobutyl phosphate and 5-amino-6-(D-ribitylamino)uracil: step 2/2.</text>
</comment>
<feature type="domain" description="Lumazine-binding" evidence="11">
    <location>
        <begin position="98"/>
        <end position="194"/>
    </location>
</feature>
<dbReference type="Proteomes" id="UP000031830">
    <property type="component" value="Chromosome"/>
</dbReference>
<dbReference type="GO" id="GO:0009231">
    <property type="term" value="P:riboflavin biosynthetic process"/>
    <property type="evidence" value="ECO:0007669"/>
    <property type="project" value="UniProtKB-KW"/>
</dbReference>
<feature type="domain" description="Lumazine-binding" evidence="11">
    <location>
        <begin position="1"/>
        <end position="97"/>
    </location>
</feature>
<dbReference type="Pfam" id="PF00677">
    <property type="entry name" value="Lum_binding"/>
    <property type="match status" value="2"/>
</dbReference>
<evidence type="ECO:0000256" key="7">
    <source>
        <dbReference type="ARBA" id="ARBA00022679"/>
    </source>
</evidence>
<feature type="repeat" description="Lumazine-binding" evidence="10">
    <location>
        <begin position="98"/>
        <end position="194"/>
    </location>
</feature>
<dbReference type="PIRSF" id="PIRSF000498">
    <property type="entry name" value="Riboflavin_syn_A"/>
    <property type="match status" value="1"/>
</dbReference>
<dbReference type="NCBIfam" id="NF006767">
    <property type="entry name" value="PRK09289.1"/>
    <property type="match status" value="1"/>
</dbReference>
<comment type="function">
    <text evidence="2">Catalyzes the dismutation of two molecules of 6,7-dimethyl-8-ribityllumazine, resulting in the formation of riboflavin and 5-amino-6-(D-ribitylamino)uracil.</text>
</comment>
<dbReference type="KEGG" id="fpz:LA55_85"/>
<evidence type="ECO:0000256" key="4">
    <source>
        <dbReference type="ARBA" id="ARBA00012827"/>
    </source>
</evidence>
<dbReference type="InterPro" id="IPR001783">
    <property type="entry name" value="Lumazine-bd"/>
</dbReference>
<evidence type="ECO:0000313" key="12">
    <source>
        <dbReference type="EMBL" id="AJI53422.1"/>
    </source>
</evidence>
<evidence type="ECO:0000259" key="11">
    <source>
        <dbReference type="PROSITE" id="PS51177"/>
    </source>
</evidence>
<evidence type="ECO:0000256" key="10">
    <source>
        <dbReference type="PROSITE-ProRule" id="PRU00524"/>
    </source>
</evidence>
<evidence type="ECO:0000256" key="5">
    <source>
        <dbReference type="ARBA" id="ARBA00013950"/>
    </source>
</evidence>
<evidence type="ECO:0000256" key="1">
    <source>
        <dbReference type="ARBA" id="ARBA00000968"/>
    </source>
</evidence>
<dbReference type="CDD" id="cd00402">
    <property type="entry name" value="Riboflavin_synthase_like"/>
    <property type="match status" value="1"/>
</dbReference>
<evidence type="ECO:0000256" key="9">
    <source>
        <dbReference type="NCBIfam" id="TIGR00187"/>
    </source>
</evidence>
<dbReference type="OrthoDB" id="9788537at2"/>
<dbReference type="PROSITE" id="PS51177">
    <property type="entry name" value="LUMAZINE_BIND"/>
    <property type="match status" value="2"/>
</dbReference>
<keyword evidence="7 12" id="KW-0808">Transferase</keyword>
<dbReference type="InterPro" id="IPR017938">
    <property type="entry name" value="Riboflavin_synthase-like_b-brl"/>
</dbReference>